<name>A0A5C3KG36_COPMA</name>
<evidence type="ECO:0000313" key="2">
    <source>
        <dbReference type="EMBL" id="TFK18962.1"/>
    </source>
</evidence>
<evidence type="ECO:0000256" key="1">
    <source>
        <dbReference type="SAM" id="MobiDB-lite"/>
    </source>
</evidence>
<feature type="compositionally biased region" description="Low complexity" evidence="1">
    <location>
        <begin position="440"/>
        <end position="456"/>
    </location>
</feature>
<dbReference type="AlphaFoldDB" id="A0A5C3KG36"/>
<feature type="compositionally biased region" description="Gly residues" evidence="1">
    <location>
        <begin position="534"/>
        <end position="543"/>
    </location>
</feature>
<feature type="compositionally biased region" description="Low complexity" evidence="1">
    <location>
        <begin position="374"/>
        <end position="416"/>
    </location>
</feature>
<feature type="region of interest" description="Disordered" evidence="1">
    <location>
        <begin position="222"/>
        <end position="244"/>
    </location>
</feature>
<sequence length="565" mass="59553">MADNNGTTPQFSWSDTLNSAFSACTIAPASCFPTCLRRIASDDSLQNQGGGGGTNRAFNPAMPRIPRARHDELQGLLTDPSSDTDAERLSLHSNPGRQNRSRRRRRADPNRKKMTLFGFDLFGRSKPAKQPPPIHLPDEDDVLYHNIGDDSSSASTSGVTGSAYRNKRGNGADTPRAPALTTTTSLATFDSDAAPLSASVIEELSSSTSAAVLIAAAEAEAAEFQRQKTEKEERRRRRQERKAQKEIKERLERERLNLLRLRQQGVLPEDGNGEAFEGFQGSGSAVTSPSMGALLARRATGSRTPLSPASTSTSDSASRTGSRASANQEPFGDFVQVDNATAVAIEAQAEEDEEAADLDGGVYAAKPRRAYHQGSSGSGSRSRASSQPPLPHSSQHPPVPSSATQSSFKSFSEYASSPPPLVPGHPFSDKPKKKKKSRHGTSSSVSRTHSSTASVSQPPSLAAQSPTAAGFPVGVITTEDNAAEFVSPSTIEQGLGFFDADDFPPPSPGLGLGSGGHGKAPVRSERRGDFPIAGFGGGGMGGGRKARDVAKFLANRGDGIEGDGL</sequence>
<feature type="region of interest" description="Disordered" evidence="1">
    <location>
        <begin position="268"/>
        <end position="334"/>
    </location>
</feature>
<dbReference type="OrthoDB" id="3255924at2759"/>
<dbReference type="Proteomes" id="UP000307440">
    <property type="component" value="Unassembled WGS sequence"/>
</dbReference>
<feature type="region of interest" description="Disordered" evidence="1">
    <location>
        <begin position="364"/>
        <end position="467"/>
    </location>
</feature>
<organism evidence="2 3">
    <name type="scientific">Coprinopsis marcescibilis</name>
    <name type="common">Agaric fungus</name>
    <name type="synonym">Psathyrella marcescibilis</name>
    <dbReference type="NCBI Taxonomy" id="230819"/>
    <lineage>
        <taxon>Eukaryota</taxon>
        <taxon>Fungi</taxon>
        <taxon>Dikarya</taxon>
        <taxon>Basidiomycota</taxon>
        <taxon>Agaricomycotina</taxon>
        <taxon>Agaricomycetes</taxon>
        <taxon>Agaricomycetidae</taxon>
        <taxon>Agaricales</taxon>
        <taxon>Agaricineae</taxon>
        <taxon>Psathyrellaceae</taxon>
        <taxon>Coprinopsis</taxon>
    </lineage>
</organism>
<keyword evidence="3" id="KW-1185">Reference proteome</keyword>
<feature type="compositionally biased region" description="Low complexity" evidence="1">
    <location>
        <begin position="149"/>
        <end position="163"/>
    </location>
</feature>
<feature type="region of interest" description="Disordered" evidence="1">
    <location>
        <begin position="122"/>
        <end position="179"/>
    </location>
</feature>
<feature type="compositionally biased region" description="Polar residues" evidence="1">
    <location>
        <begin position="457"/>
        <end position="467"/>
    </location>
</feature>
<protein>
    <submittedName>
        <fullName evidence="2">Uncharacterized protein</fullName>
    </submittedName>
</protein>
<evidence type="ECO:0000313" key="3">
    <source>
        <dbReference type="Proteomes" id="UP000307440"/>
    </source>
</evidence>
<feature type="region of interest" description="Disordered" evidence="1">
    <location>
        <begin position="511"/>
        <end position="543"/>
    </location>
</feature>
<feature type="compositionally biased region" description="Low complexity" evidence="1">
    <location>
        <begin position="302"/>
        <end position="326"/>
    </location>
</feature>
<feature type="region of interest" description="Disordered" evidence="1">
    <location>
        <begin position="75"/>
        <end position="110"/>
    </location>
</feature>
<accession>A0A5C3KG36</accession>
<reference evidence="2 3" key="1">
    <citation type="journal article" date="2019" name="Nat. Ecol. Evol.">
        <title>Megaphylogeny resolves global patterns of mushroom evolution.</title>
        <authorList>
            <person name="Varga T."/>
            <person name="Krizsan K."/>
            <person name="Foldi C."/>
            <person name="Dima B."/>
            <person name="Sanchez-Garcia M."/>
            <person name="Sanchez-Ramirez S."/>
            <person name="Szollosi G.J."/>
            <person name="Szarkandi J.G."/>
            <person name="Papp V."/>
            <person name="Albert L."/>
            <person name="Andreopoulos W."/>
            <person name="Angelini C."/>
            <person name="Antonin V."/>
            <person name="Barry K.W."/>
            <person name="Bougher N.L."/>
            <person name="Buchanan P."/>
            <person name="Buyck B."/>
            <person name="Bense V."/>
            <person name="Catcheside P."/>
            <person name="Chovatia M."/>
            <person name="Cooper J."/>
            <person name="Damon W."/>
            <person name="Desjardin D."/>
            <person name="Finy P."/>
            <person name="Geml J."/>
            <person name="Haridas S."/>
            <person name="Hughes K."/>
            <person name="Justo A."/>
            <person name="Karasinski D."/>
            <person name="Kautmanova I."/>
            <person name="Kiss B."/>
            <person name="Kocsube S."/>
            <person name="Kotiranta H."/>
            <person name="LaButti K.M."/>
            <person name="Lechner B.E."/>
            <person name="Liimatainen K."/>
            <person name="Lipzen A."/>
            <person name="Lukacs Z."/>
            <person name="Mihaltcheva S."/>
            <person name="Morgado L.N."/>
            <person name="Niskanen T."/>
            <person name="Noordeloos M.E."/>
            <person name="Ohm R.A."/>
            <person name="Ortiz-Santana B."/>
            <person name="Ovrebo C."/>
            <person name="Racz N."/>
            <person name="Riley R."/>
            <person name="Savchenko A."/>
            <person name="Shiryaev A."/>
            <person name="Soop K."/>
            <person name="Spirin V."/>
            <person name="Szebenyi C."/>
            <person name="Tomsovsky M."/>
            <person name="Tulloss R.E."/>
            <person name="Uehling J."/>
            <person name="Grigoriev I.V."/>
            <person name="Vagvolgyi C."/>
            <person name="Papp T."/>
            <person name="Martin F.M."/>
            <person name="Miettinen O."/>
            <person name="Hibbett D.S."/>
            <person name="Nagy L.G."/>
        </authorList>
    </citation>
    <scope>NUCLEOTIDE SEQUENCE [LARGE SCALE GENOMIC DNA]</scope>
    <source>
        <strain evidence="2 3">CBS 121175</strain>
    </source>
</reference>
<dbReference type="EMBL" id="ML210367">
    <property type="protein sequence ID" value="TFK18962.1"/>
    <property type="molecule type" value="Genomic_DNA"/>
</dbReference>
<proteinExistence type="predicted"/>
<feature type="compositionally biased region" description="Basic and acidic residues" evidence="1">
    <location>
        <begin position="223"/>
        <end position="233"/>
    </location>
</feature>
<gene>
    <name evidence="2" type="ORF">FA15DRAFT_689654</name>
</gene>